<dbReference type="EMBL" id="VDEM01000018">
    <property type="protein sequence ID" value="KAF0824215.1"/>
    <property type="molecule type" value="Genomic_DNA"/>
</dbReference>
<gene>
    <name evidence="1" type="ORF">KIS1582_2030</name>
</gene>
<dbReference type="AlphaFoldDB" id="A0A800NB51"/>
<reference evidence="1 2" key="1">
    <citation type="journal article" date="2020" name="G3 (Bethesda)">
        <title>Whole Genome Sequencing and Comparative Genomics of Two Nematicidal Bacillus Strains Reveals a Wide Range of Possible Virulence Factors.</title>
        <authorList>
            <person name="Susic N."/>
            <person name="Janezic S."/>
            <person name="Rupnik M."/>
            <person name="Geric Stare B."/>
        </authorList>
    </citation>
    <scope>NUCLEOTIDE SEQUENCE [LARGE SCALE GENOMIC DNA]</scope>
    <source>
        <strain evidence="1 2">I-1582</strain>
    </source>
</reference>
<protein>
    <submittedName>
        <fullName evidence="1">Uncharacterized protein</fullName>
    </submittedName>
</protein>
<dbReference type="Proteomes" id="UP000465778">
    <property type="component" value="Unassembled WGS sequence"/>
</dbReference>
<evidence type="ECO:0000313" key="1">
    <source>
        <dbReference type="EMBL" id="KAF0824215.1"/>
    </source>
</evidence>
<evidence type="ECO:0000313" key="2">
    <source>
        <dbReference type="Proteomes" id="UP000465778"/>
    </source>
</evidence>
<sequence>MLLIYSRPFFYKWERSAFYIFKKGWCMENDSKIDVLQGV</sequence>
<comment type="caution">
    <text evidence="1">The sequence shown here is derived from an EMBL/GenBank/DDBJ whole genome shotgun (WGS) entry which is preliminary data.</text>
</comment>
<accession>A0A800NB51</accession>
<name>A0A800NB51_CYTFI</name>
<organism evidence="1 2">
    <name type="scientific">Cytobacillus firmus</name>
    <name type="common">Bacillus firmus</name>
    <dbReference type="NCBI Taxonomy" id="1399"/>
    <lineage>
        <taxon>Bacteria</taxon>
        <taxon>Bacillati</taxon>
        <taxon>Bacillota</taxon>
        <taxon>Bacilli</taxon>
        <taxon>Bacillales</taxon>
        <taxon>Bacillaceae</taxon>
        <taxon>Cytobacillus</taxon>
    </lineage>
</organism>
<proteinExistence type="predicted"/>